<dbReference type="EMBL" id="KE683844">
    <property type="protein sequence ID" value="ERE65538.1"/>
    <property type="molecule type" value="Genomic_DNA"/>
</dbReference>
<accession>A0A061HUV3</accession>
<reference evidence="2" key="1">
    <citation type="journal article" date="2013" name="Nat. Biotechnol.">
        <title>Chinese hamster genome sequenced from sorted chromosomes.</title>
        <authorList>
            <person name="Brinkrolf K."/>
            <person name="Rupp O."/>
            <person name="Laux H."/>
            <person name="Kollin F."/>
            <person name="Ernst W."/>
            <person name="Linke B."/>
            <person name="Kofler R."/>
            <person name="Romand S."/>
            <person name="Hesse F."/>
            <person name="Budach W.E."/>
            <person name="Galosy S."/>
            <person name="Muller D."/>
            <person name="Noll T."/>
            <person name="Wienberg J."/>
            <person name="Jostock T."/>
            <person name="Leonard M."/>
            <person name="Grillari J."/>
            <person name="Tauch A."/>
            <person name="Goesmann A."/>
            <person name="Helk B."/>
            <person name="Mott J.E."/>
            <person name="Puhler A."/>
            <person name="Borth N."/>
        </authorList>
    </citation>
    <scope>NUCLEOTIDE SEQUENCE [LARGE SCALE GENOMIC DNA]</scope>
    <source>
        <strain evidence="2">17A/GY</strain>
    </source>
</reference>
<evidence type="ECO:0000313" key="2">
    <source>
        <dbReference type="Proteomes" id="UP000030759"/>
    </source>
</evidence>
<proteinExistence type="predicted"/>
<protein>
    <submittedName>
        <fullName evidence="1">CCAAT/enhancer-binding protein zeta</fullName>
    </submittedName>
</protein>
<dbReference type="AlphaFoldDB" id="A0A061HUV3"/>
<organism evidence="1 2">
    <name type="scientific">Cricetulus griseus</name>
    <name type="common">Chinese hamster</name>
    <name type="synonym">Cricetulus barabensis griseus</name>
    <dbReference type="NCBI Taxonomy" id="10029"/>
    <lineage>
        <taxon>Eukaryota</taxon>
        <taxon>Metazoa</taxon>
        <taxon>Chordata</taxon>
        <taxon>Craniata</taxon>
        <taxon>Vertebrata</taxon>
        <taxon>Euteleostomi</taxon>
        <taxon>Mammalia</taxon>
        <taxon>Eutheria</taxon>
        <taxon>Euarchontoglires</taxon>
        <taxon>Glires</taxon>
        <taxon>Rodentia</taxon>
        <taxon>Myomorpha</taxon>
        <taxon>Muroidea</taxon>
        <taxon>Cricetidae</taxon>
        <taxon>Cricetinae</taxon>
        <taxon>Cricetulus</taxon>
    </lineage>
</organism>
<dbReference type="Proteomes" id="UP000030759">
    <property type="component" value="Unassembled WGS sequence"/>
</dbReference>
<name>A0A061HUV3_CRIGR</name>
<gene>
    <name evidence="1" type="ORF">H671_xg20149</name>
</gene>
<evidence type="ECO:0000313" key="1">
    <source>
        <dbReference type="EMBL" id="ERE65538.1"/>
    </source>
</evidence>
<sequence>MPMEMFGHLLDENVRSMFDNIDMNTMANRDNVTLSRFCNQCLQVTIAIKPFAIGLREDAGSRDMRLAVEKDIEHVLKYV</sequence>